<dbReference type="PANTHER" id="PTHR31302">
    <property type="entry name" value="TRANSMEMBRANE PROTEIN WITH METALLOPHOSPHOESTERASE DOMAIN-RELATED"/>
    <property type="match status" value="1"/>
</dbReference>
<evidence type="ECO:0000313" key="2">
    <source>
        <dbReference type="EMBL" id="MPM85248.1"/>
    </source>
</evidence>
<dbReference type="Pfam" id="PF00149">
    <property type="entry name" value="Metallophos"/>
    <property type="match status" value="1"/>
</dbReference>
<dbReference type="AlphaFoldDB" id="A0A645D858"/>
<dbReference type="GO" id="GO:0009245">
    <property type="term" value="P:lipid A biosynthetic process"/>
    <property type="evidence" value="ECO:0007669"/>
    <property type="project" value="TreeGrafter"/>
</dbReference>
<dbReference type="GO" id="GO:0008758">
    <property type="term" value="F:UDP-2,3-diacylglucosamine hydrolase activity"/>
    <property type="evidence" value="ECO:0007669"/>
    <property type="project" value="TreeGrafter"/>
</dbReference>
<evidence type="ECO:0000259" key="1">
    <source>
        <dbReference type="Pfam" id="PF00149"/>
    </source>
</evidence>
<feature type="domain" description="Calcineurin-like phosphoesterase" evidence="1">
    <location>
        <begin position="54"/>
        <end position="222"/>
    </location>
</feature>
<dbReference type="InterPro" id="IPR004843">
    <property type="entry name" value="Calcineurin-like_PHP"/>
</dbReference>
<dbReference type="InterPro" id="IPR051158">
    <property type="entry name" value="Metallophosphoesterase_sf"/>
</dbReference>
<accession>A0A645D858</accession>
<dbReference type="SUPFAM" id="SSF56300">
    <property type="entry name" value="Metallo-dependent phosphatases"/>
    <property type="match status" value="1"/>
</dbReference>
<reference evidence="2" key="1">
    <citation type="submission" date="2019-08" db="EMBL/GenBank/DDBJ databases">
        <authorList>
            <person name="Kucharzyk K."/>
            <person name="Murdoch R.W."/>
            <person name="Higgins S."/>
            <person name="Loffler F."/>
        </authorList>
    </citation>
    <scope>NUCLEOTIDE SEQUENCE</scope>
</reference>
<dbReference type="GO" id="GO:0016020">
    <property type="term" value="C:membrane"/>
    <property type="evidence" value="ECO:0007669"/>
    <property type="project" value="GOC"/>
</dbReference>
<proteinExistence type="predicted"/>
<comment type="caution">
    <text evidence="2">The sequence shown here is derived from an EMBL/GenBank/DDBJ whole genome shotgun (WGS) entry which is preliminary data.</text>
</comment>
<dbReference type="EMBL" id="VSSQ01033598">
    <property type="protein sequence ID" value="MPM85248.1"/>
    <property type="molecule type" value="Genomic_DNA"/>
</dbReference>
<gene>
    <name evidence="2" type="ORF">SDC9_132326</name>
</gene>
<dbReference type="InterPro" id="IPR029052">
    <property type="entry name" value="Metallo-depent_PP-like"/>
</dbReference>
<dbReference type="Gene3D" id="3.60.21.10">
    <property type="match status" value="1"/>
</dbReference>
<name>A0A645D858_9ZZZZ</name>
<protein>
    <recommendedName>
        <fullName evidence="1">Calcineurin-like phosphoesterase domain-containing protein</fullName>
    </recommendedName>
</protein>
<sequence length="285" mass="31782">MKKIIITLLVIIIVIGGIGAYAYYDSTNNAPTRFQVRYETVNSSEVPAELDGLQIVFLSDIYYNQFMDNERLTAIVQLVNDLNPDIIISLGDLFDNPTTNPPTAEVQEQLTELLKALQAPLGKFAVYGEQDEESATIKQLYDDIMFNSNFEVLDNQTFRISNKSTAYINLVGLDNPLSGSVDIDTAFNNINQDTYTIVACHTPDIADQVPSAYVDLMVSGHSLGGQLYLPLIGALKHFDYAEKYNHGQYTISKMILDVTNGLGTTQYDARLFCDPEIVVYLFKKS</sequence>
<dbReference type="PANTHER" id="PTHR31302:SF25">
    <property type="entry name" value="PHOSPHOESTERASE"/>
    <property type="match status" value="1"/>
</dbReference>
<organism evidence="2">
    <name type="scientific">bioreactor metagenome</name>
    <dbReference type="NCBI Taxonomy" id="1076179"/>
    <lineage>
        <taxon>unclassified sequences</taxon>
        <taxon>metagenomes</taxon>
        <taxon>ecological metagenomes</taxon>
    </lineage>
</organism>